<reference evidence="2 3" key="1">
    <citation type="journal article" date="2004" name="Nature">
        <title>Genome evolution in yeasts.</title>
        <authorList>
            <consortium name="Genolevures"/>
            <person name="Dujon B."/>
            <person name="Sherman D."/>
            <person name="Fischer G."/>
            <person name="Durrens P."/>
            <person name="Casaregola S."/>
            <person name="Lafontaine I."/>
            <person name="de Montigny J."/>
            <person name="Marck C."/>
            <person name="Neuveglise C."/>
            <person name="Talla E."/>
            <person name="Goffard N."/>
            <person name="Frangeul L."/>
            <person name="Aigle M."/>
            <person name="Anthouard V."/>
            <person name="Babour A."/>
            <person name="Barbe V."/>
            <person name="Barnay S."/>
            <person name="Blanchin S."/>
            <person name="Beckerich J.M."/>
            <person name="Beyne E."/>
            <person name="Bleykasten C."/>
            <person name="Boisrame A."/>
            <person name="Boyer J."/>
            <person name="Cattolico L."/>
            <person name="Confanioleri F."/>
            <person name="de Daruvar A."/>
            <person name="Despons L."/>
            <person name="Fabre E."/>
            <person name="Fairhead C."/>
            <person name="Ferry-Dumazet H."/>
            <person name="Groppi A."/>
            <person name="Hantraye F."/>
            <person name="Hennequin C."/>
            <person name="Jauniaux N."/>
            <person name="Joyet P."/>
            <person name="Kachouri R."/>
            <person name="Kerrest A."/>
            <person name="Koszul R."/>
            <person name="Lemaire M."/>
            <person name="Lesur I."/>
            <person name="Ma L."/>
            <person name="Muller H."/>
            <person name="Nicaud J.M."/>
            <person name="Nikolski M."/>
            <person name="Oztas S."/>
            <person name="Ozier-Kalogeropoulos O."/>
            <person name="Pellenz S."/>
            <person name="Potier S."/>
            <person name="Richard G.F."/>
            <person name="Straub M.L."/>
            <person name="Suleau A."/>
            <person name="Swennene D."/>
            <person name="Tekaia F."/>
            <person name="Wesolowski-Louvel M."/>
            <person name="Westhof E."/>
            <person name="Wirth B."/>
            <person name="Zeniou-Meyer M."/>
            <person name="Zivanovic I."/>
            <person name="Bolotin-Fukuhara M."/>
            <person name="Thierry A."/>
            <person name="Bouchier C."/>
            <person name="Caudron B."/>
            <person name="Scarpelli C."/>
            <person name="Gaillardin C."/>
            <person name="Weissenbach J."/>
            <person name="Wincker P."/>
            <person name="Souciet J.L."/>
        </authorList>
    </citation>
    <scope>NUCLEOTIDE SEQUENCE [LARGE SCALE GENOMIC DNA]</scope>
    <source>
        <strain evidence="3">ATCC 36239 / CBS 767 / BCRC 21394 / JCM 1990 / NBRC 0083 / IGC 2968</strain>
    </source>
</reference>
<dbReference type="KEGG" id="dha:DEHA2F19734g"/>
<keyword evidence="3" id="KW-1185">Reference proteome</keyword>
<dbReference type="VEuPathDB" id="FungiDB:DEHA2F19734g"/>
<name>Q6BKR6_DEBHA</name>
<sequence>MSSTELPAQAFLARLSNRPALAALNGLISSFPVIKVFTSNAVPIMVYREQQQKKEDK</sequence>
<evidence type="ECO:0000313" key="3">
    <source>
        <dbReference type="Proteomes" id="UP000000599"/>
    </source>
</evidence>
<dbReference type="RefSeq" id="XP_461205.1">
    <property type="nucleotide sequence ID" value="XM_461205.1"/>
</dbReference>
<dbReference type="AlphaFoldDB" id="Q6BKR6"/>
<dbReference type="GeneID" id="2903328"/>
<keyword evidence="1" id="KW-1133">Transmembrane helix</keyword>
<proteinExistence type="predicted"/>
<keyword evidence="1" id="KW-0472">Membrane</keyword>
<evidence type="ECO:0000256" key="1">
    <source>
        <dbReference type="SAM" id="Phobius"/>
    </source>
</evidence>
<organism evidence="2 3">
    <name type="scientific">Debaryomyces hansenii (strain ATCC 36239 / CBS 767 / BCRC 21394 / JCM 1990 / NBRC 0083 / IGC 2968)</name>
    <name type="common">Yeast</name>
    <name type="synonym">Torulaspora hansenii</name>
    <dbReference type="NCBI Taxonomy" id="284592"/>
    <lineage>
        <taxon>Eukaryota</taxon>
        <taxon>Fungi</taxon>
        <taxon>Dikarya</taxon>
        <taxon>Ascomycota</taxon>
        <taxon>Saccharomycotina</taxon>
        <taxon>Pichiomycetes</taxon>
        <taxon>Debaryomycetaceae</taxon>
        <taxon>Debaryomyces</taxon>
    </lineage>
</organism>
<evidence type="ECO:0000313" key="2">
    <source>
        <dbReference type="EMBL" id="CAG89593.1"/>
    </source>
</evidence>
<feature type="transmembrane region" description="Helical" evidence="1">
    <location>
        <begin position="20"/>
        <end position="47"/>
    </location>
</feature>
<dbReference type="OMA" id="MEQQAWV"/>
<gene>
    <name evidence="2" type="ordered locus">DEHA2F19734g</name>
</gene>
<dbReference type="InParanoid" id="Q6BKR6"/>
<dbReference type="eggNOG" id="ENOG502SFDD">
    <property type="taxonomic scope" value="Eukaryota"/>
</dbReference>
<keyword evidence="1" id="KW-0812">Transmembrane</keyword>
<dbReference type="OrthoDB" id="376826at2759"/>
<accession>Q6BKR6</accession>
<dbReference type="HOGENOM" id="CLU_206095_0_0_1"/>
<dbReference type="EMBL" id="CR382138">
    <property type="protein sequence ID" value="CAG89593.1"/>
    <property type="molecule type" value="Genomic_DNA"/>
</dbReference>
<dbReference type="Proteomes" id="UP000000599">
    <property type="component" value="Chromosome F"/>
</dbReference>
<protein>
    <submittedName>
        <fullName evidence="2">DEHA2F19734p</fullName>
    </submittedName>
</protein>